<name>A0A2G5F5Y3_AQUCA</name>
<dbReference type="EMBL" id="KZ305019">
    <property type="protein sequence ID" value="PIA63438.1"/>
    <property type="molecule type" value="Genomic_DNA"/>
</dbReference>
<proteinExistence type="predicted"/>
<accession>A0A2G5F5Y3</accession>
<dbReference type="OrthoDB" id="10667785at2759"/>
<keyword evidence="2" id="KW-1185">Reference proteome</keyword>
<dbReference type="InParanoid" id="A0A2G5F5Y3"/>
<protein>
    <submittedName>
        <fullName evidence="1">Uncharacterized protein</fullName>
    </submittedName>
</protein>
<dbReference type="AlphaFoldDB" id="A0A2G5F5Y3"/>
<evidence type="ECO:0000313" key="2">
    <source>
        <dbReference type="Proteomes" id="UP000230069"/>
    </source>
</evidence>
<reference evidence="1 2" key="1">
    <citation type="submission" date="2017-09" db="EMBL/GenBank/DDBJ databases">
        <title>WGS assembly of Aquilegia coerulea Goldsmith.</title>
        <authorList>
            <person name="Hodges S."/>
            <person name="Kramer E."/>
            <person name="Nordborg M."/>
            <person name="Tomkins J."/>
            <person name="Borevitz J."/>
            <person name="Derieg N."/>
            <person name="Yan J."/>
            <person name="Mihaltcheva S."/>
            <person name="Hayes R.D."/>
            <person name="Rokhsar D."/>
        </authorList>
    </citation>
    <scope>NUCLEOTIDE SEQUENCE [LARGE SCALE GENOMIC DNA]</scope>
    <source>
        <strain evidence="2">cv. Goldsmith</strain>
    </source>
</reference>
<gene>
    <name evidence="1" type="ORF">AQUCO_00201049v1</name>
</gene>
<sequence length="157" mass="17578">MITRFPFNITEIISFFRKLIPITPPSPPPPPPPLPSTHFIVRMAGMTIVQNLSSQPPTTFSSNSIIQRFDQSSSAYSTIVIVDERLSSWSSLPCTSYHPFDLSLSSSTTSTTSIFTRYYEELRTMSFAVVIGLFGVNYERIDGYEVVTGVVAYWCTT</sequence>
<organism evidence="1 2">
    <name type="scientific">Aquilegia coerulea</name>
    <name type="common">Rocky mountain columbine</name>
    <dbReference type="NCBI Taxonomy" id="218851"/>
    <lineage>
        <taxon>Eukaryota</taxon>
        <taxon>Viridiplantae</taxon>
        <taxon>Streptophyta</taxon>
        <taxon>Embryophyta</taxon>
        <taxon>Tracheophyta</taxon>
        <taxon>Spermatophyta</taxon>
        <taxon>Magnoliopsida</taxon>
        <taxon>Ranunculales</taxon>
        <taxon>Ranunculaceae</taxon>
        <taxon>Thalictroideae</taxon>
        <taxon>Aquilegia</taxon>
    </lineage>
</organism>
<dbReference type="Proteomes" id="UP000230069">
    <property type="component" value="Unassembled WGS sequence"/>
</dbReference>
<evidence type="ECO:0000313" key="1">
    <source>
        <dbReference type="EMBL" id="PIA63438.1"/>
    </source>
</evidence>